<evidence type="ECO:0000259" key="1">
    <source>
        <dbReference type="Pfam" id="PF07714"/>
    </source>
</evidence>
<dbReference type="AlphaFoldDB" id="A0A1J8PH26"/>
<keyword evidence="3" id="KW-1185">Reference proteome</keyword>
<organism evidence="2 3">
    <name type="scientific">Rhizopogon vesiculosus</name>
    <dbReference type="NCBI Taxonomy" id="180088"/>
    <lineage>
        <taxon>Eukaryota</taxon>
        <taxon>Fungi</taxon>
        <taxon>Dikarya</taxon>
        <taxon>Basidiomycota</taxon>
        <taxon>Agaricomycotina</taxon>
        <taxon>Agaricomycetes</taxon>
        <taxon>Agaricomycetidae</taxon>
        <taxon>Boletales</taxon>
        <taxon>Suillineae</taxon>
        <taxon>Rhizopogonaceae</taxon>
        <taxon>Rhizopogon</taxon>
    </lineage>
</organism>
<name>A0A1J8PH26_9AGAM</name>
<dbReference type="SUPFAM" id="SSF56112">
    <property type="entry name" value="Protein kinase-like (PK-like)"/>
    <property type="match status" value="1"/>
</dbReference>
<dbReference type="InterPro" id="IPR011009">
    <property type="entry name" value="Kinase-like_dom_sf"/>
</dbReference>
<dbReference type="EMBL" id="LVVM01006280">
    <property type="protein sequence ID" value="OJA08526.1"/>
    <property type="molecule type" value="Genomic_DNA"/>
</dbReference>
<evidence type="ECO:0000313" key="2">
    <source>
        <dbReference type="EMBL" id="OJA08526.1"/>
    </source>
</evidence>
<dbReference type="Pfam" id="PF07714">
    <property type="entry name" value="PK_Tyr_Ser-Thr"/>
    <property type="match status" value="1"/>
</dbReference>
<evidence type="ECO:0000313" key="3">
    <source>
        <dbReference type="Proteomes" id="UP000183567"/>
    </source>
</evidence>
<dbReference type="OrthoDB" id="346907at2759"/>
<dbReference type="GO" id="GO:0004672">
    <property type="term" value="F:protein kinase activity"/>
    <property type="evidence" value="ECO:0007669"/>
    <property type="project" value="InterPro"/>
</dbReference>
<proteinExistence type="predicted"/>
<feature type="domain" description="Serine-threonine/tyrosine-protein kinase catalytic" evidence="1">
    <location>
        <begin position="34"/>
        <end position="131"/>
    </location>
</feature>
<accession>A0A1J8PH26</accession>
<dbReference type="Gene3D" id="1.10.510.10">
    <property type="entry name" value="Transferase(Phosphotransferase) domain 1"/>
    <property type="match status" value="1"/>
</dbReference>
<dbReference type="Proteomes" id="UP000183567">
    <property type="component" value="Unassembled WGS sequence"/>
</dbReference>
<protein>
    <recommendedName>
        <fullName evidence="1">Serine-threonine/tyrosine-protein kinase catalytic domain-containing protein</fullName>
    </recommendedName>
</protein>
<comment type="caution">
    <text evidence="2">The sequence shown here is derived from an EMBL/GenBank/DDBJ whole genome shotgun (WGS) entry which is preliminary data.</text>
</comment>
<gene>
    <name evidence="2" type="ORF">AZE42_02446</name>
</gene>
<reference evidence="2 3" key="1">
    <citation type="submission" date="2016-03" db="EMBL/GenBank/DDBJ databases">
        <title>Comparative genomics of the ectomycorrhizal sister species Rhizopogon vinicolor and Rhizopogon vesiculosus (Basidiomycota: Boletales) reveals a divergence of the mating type B locus.</title>
        <authorList>
            <person name="Mujic A.B."/>
            <person name="Kuo A."/>
            <person name="Tritt A."/>
            <person name="Lipzen A."/>
            <person name="Chen C."/>
            <person name="Johnson J."/>
            <person name="Sharma A."/>
            <person name="Barry K."/>
            <person name="Grigoriev I.V."/>
            <person name="Spatafora J.W."/>
        </authorList>
    </citation>
    <scope>NUCLEOTIDE SEQUENCE [LARGE SCALE GENOMIC DNA]</scope>
    <source>
        <strain evidence="2 3">AM-OR11-056</strain>
    </source>
</reference>
<dbReference type="InterPro" id="IPR001245">
    <property type="entry name" value="Ser-Thr/Tyr_kinase_cat_dom"/>
</dbReference>
<sequence>MDLPGIPDLTFQITCPIDGDPTGSPQDFGRCVWRTQFSPIDVRVKQLFKSNSDCRNTLDNTAVVQELVQWHKVRHSNVVSVFGVFHRDMTPFLVTPWITGANLNVFLTQHHQFLSPIDRMSLIRDVAAGLHCR</sequence>